<comment type="caution">
    <text evidence="2">The sequence shown here is derived from an EMBL/GenBank/DDBJ whole genome shotgun (WGS) entry which is preliminary data.</text>
</comment>
<organism evidence="2 3">
    <name type="scientific">Qipengyuania polymorpha</name>
    <dbReference type="NCBI Taxonomy" id="2867234"/>
    <lineage>
        <taxon>Bacteria</taxon>
        <taxon>Pseudomonadati</taxon>
        <taxon>Pseudomonadota</taxon>
        <taxon>Alphaproteobacteria</taxon>
        <taxon>Sphingomonadales</taxon>
        <taxon>Erythrobacteraceae</taxon>
        <taxon>Qipengyuania</taxon>
    </lineage>
</organism>
<feature type="transmembrane region" description="Helical" evidence="1">
    <location>
        <begin position="79"/>
        <end position="100"/>
    </location>
</feature>
<evidence type="ECO:0000313" key="2">
    <source>
        <dbReference type="EMBL" id="MBX7457597.1"/>
    </source>
</evidence>
<evidence type="ECO:0000313" key="3">
    <source>
        <dbReference type="Proteomes" id="UP000783253"/>
    </source>
</evidence>
<dbReference type="RefSeq" id="WP_221572930.1">
    <property type="nucleotide sequence ID" value="NZ_JAIGNK010000001.1"/>
</dbReference>
<name>A0ABS7IVS7_9SPHN</name>
<feature type="transmembrane region" description="Helical" evidence="1">
    <location>
        <begin position="30"/>
        <end position="48"/>
    </location>
</feature>
<reference evidence="2 3" key="1">
    <citation type="submission" date="2021-08" db="EMBL/GenBank/DDBJ databases">
        <title>Comparative Genomics Analysis of the Genus Qipengyuania Reveals Extensive Genetic Diversity and Metabolic Versatility, Including the Description of Fifteen Novel Species.</title>
        <authorList>
            <person name="Liu Y."/>
        </authorList>
    </citation>
    <scope>NUCLEOTIDE SEQUENCE [LARGE SCALE GENOMIC DNA]</scope>
    <source>
        <strain evidence="2 3">1NDH17</strain>
    </source>
</reference>
<evidence type="ECO:0000256" key="1">
    <source>
        <dbReference type="SAM" id="Phobius"/>
    </source>
</evidence>
<dbReference type="InterPro" id="IPR008523">
    <property type="entry name" value="DUF805"/>
</dbReference>
<feature type="transmembrane region" description="Helical" evidence="1">
    <location>
        <begin position="54"/>
        <end position="72"/>
    </location>
</feature>
<dbReference type="Pfam" id="PF05656">
    <property type="entry name" value="DUF805"/>
    <property type="match status" value="1"/>
</dbReference>
<keyword evidence="1" id="KW-0812">Transmembrane</keyword>
<keyword evidence="3" id="KW-1185">Reference proteome</keyword>
<accession>A0ABS7IVS7</accession>
<keyword evidence="1" id="KW-1133">Transmembrane helix</keyword>
<proteinExistence type="predicted"/>
<dbReference type="Proteomes" id="UP000783253">
    <property type="component" value="Unassembled WGS sequence"/>
</dbReference>
<protein>
    <submittedName>
        <fullName evidence="2">DUF805 domain-containing protein</fullName>
    </submittedName>
</protein>
<gene>
    <name evidence="2" type="ORF">K3152_04995</name>
</gene>
<dbReference type="PANTHER" id="PTHR34980:SF3">
    <property type="entry name" value="BLR8105 PROTEIN"/>
    <property type="match status" value="1"/>
</dbReference>
<sequence>MKAAIVRFWRRFNDENLLFSFHGRATRREFLLCLLIAIASLVLTIMVGDDGFSLFVALLCFGIFFAAAARRLHDAGSSAWTALIIFVPYAGIGFLAVIMLKGGMEGPNEFGPDPRNKPKYY</sequence>
<keyword evidence="1" id="KW-0472">Membrane</keyword>
<dbReference type="PANTHER" id="PTHR34980">
    <property type="entry name" value="INNER MEMBRANE PROTEIN-RELATED-RELATED"/>
    <property type="match status" value="1"/>
</dbReference>
<dbReference type="EMBL" id="JAIGNK010000001">
    <property type="protein sequence ID" value="MBX7457597.1"/>
    <property type="molecule type" value="Genomic_DNA"/>
</dbReference>